<dbReference type="Proteomes" id="UP000054770">
    <property type="component" value="Unassembled WGS sequence"/>
</dbReference>
<dbReference type="PANTHER" id="PTHR43685:SF2">
    <property type="entry name" value="GLYCOSYLTRANSFERASE 2-LIKE DOMAIN-CONTAINING PROTEIN"/>
    <property type="match status" value="1"/>
</dbReference>
<sequence>MKFSLIVATLGRSAELERLFNSLAVQTHQDFELIVVDQNADDRVETLVERFKYLIQIVYLRSERGLSRARNVGLQAVRGDVVAFPDDDCWYRPDVLEFVALKLTTTEAASAGLTGASVDGDDKPSQGRWATSPLTVNRYNIWTCATSYTIFLRTDAVRAVGRFDEQLGVGSGSRWGAGEEVNFLLGVIDAGFQVHYEPSLRVCHPEPLAVFDHKAYTRGRLYNRGFGRVLSLNRYPLHFVFYLTARPVAACLISFLKGDVSRARYCWIAATNRMLGWADRR</sequence>
<evidence type="ECO:0000313" key="2">
    <source>
        <dbReference type="EMBL" id="SAL83806.1"/>
    </source>
</evidence>
<comment type="caution">
    <text evidence="2">The sequence shown here is derived from an EMBL/GenBank/DDBJ whole genome shotgun (WGS) entry which is preliminary data.</text>
</comment>
<feature type="domain" description="Glycosyltransferase 2-like" evidence="1">
    <location>
        <begin position="4"/>
        <end position="128"/>
    </location>
</feature>
<protein>
    <submittedName>
        <fullName evidence="2">Glycosyl transferase family protein</fullName>
    </submittedName>
</protein>
<accession>A0A158KRM1</accession>
<dbReference type="SUPFAM" id="SSF53448">
    <property type="entry name" value="Nucleotide-diphospho-sugar transferases"/>
    <property type="match status" value="1"/>
</dbReference>
<dbReference type="AlphaFoldDB" id="A0A158KRM1"/>
<dbReference type="EMBL" id="FCON02000145">
    <property type="protein sequence ID" value="SAL83806.1"/>
    <property type="molecule type" value="Genomic_DNA"/>
</dbReference>
<dbReference type="InterPro" id="IPR050834">
    <property type="entry name" value="Glycosyltransf_2"/>
</dbReference>
<name>A0A158KRM1_9BURK</name>
<dbReference type="InterPro" id="IPR001173">
    <property type="entry name" value="Glyco_trans_2-like"/>
</dbReference>
<keyword evidence="3" id="KW-1185">Reference proteome</keyword>
<dbReference type="OrthoDB" id="9801954at2"/>
<reference evidence="2" key="1">
    <citation type="submission" date="2016-01" db="EMBL/GenBank/DDBJ databases">
        <authorList>
            <person name="Peeters C."/>
        </authorList>
    </citation>
    <scope>NUCLEOTIDE SEQUENCE [LARGE SCALE GENOMIC DNA]</scope>
    <source>
        <strain evidence="2">LMG 22940</strain>
    </source>
</reference>
<dbReference type="Pfam" id="PF00535">
    <property type="entry name" value="Glycos_transf_2"/>
    <property type="match status" value="1"/>
</dbReference>
<dbReference type="GO" id="GO:0016740">
    <property type="term" value="F:transferase activity"/>
    <property type="evidence" value="ECO:0007669"/>
    <property type="project" value="UniProtKB-KW"/>
</dbReference>
<dbReference type="PANTHER" id="PTHR43685">
    <property type="entry name" value="GLYCOSYLTRANSFERASE"/>
    <property type="match status" value="1"/>
</dbReference>
<evidence type="ECO:0000313" key="3">
    <source>
        <dbReference type="Proteomes" id="UP000054770"/>
    </source>
</evidence>
<keyword evidence="2" id="KW-0808">Transferase</keyword>
<organism evidence="2 3">
    <name type="scientific">Caballeronia choica</name>
    <dbReference type="NCBI Taxonomy" id="326476"/>
    <lineage>
        <taxon>Bacteria</taxon>
        <taxon>Pseudomonadati</taxon>
        <taxon>Pseudomonadota</taxon>
        <taxon>Betaproteobacteria</taxon>
        <taxon>Burkholderiales</taxon>
        <taxon>Burkholderiaceae</taxon>
        <taxon>Caballeronia</taxon>
    </lineage>
</organism>
<dbReference type="InterPro" id="IPR029044">
    <property type="entry name" value="Nucleotide-diphossugar_trans"/>
</dbReference>
<gene>
    <name evidence="2" type="ORF">AWB68_07050</name>
</gene>
<dbReference type="Gene3D" id="3.90.550.10">
    <property type="entry name" value="Spore Coat Polysaccharide Biosynthesis Protein SpsA, Chain A"/>
    <property type="match status" value="1"/>
</dbReference>
<dbReference type="RefSeq" id="WP_087648923.1">
    <property type="nucleotide sequence ID" value="NZ_FCON02000145.1"/>
</dbReference>
<dbReference type="CDD" id="cd00761">
    <property type="entry name" value="Glyco_tranf_GTA_type"/>
    <property type="match status" value="1"/>
</dbReference>
<proteinExistence type="predicted"/>
<evidence type="ECO:0000259" key="1">
    <source>
        <dbReference type="Pfam" id="PF00535"/>
    </source>
</evidence>